<organism evidence="9 10">
    <name type="scientific">Colwellia marinimaniae</name>
    <dbReference type="NCBI Taxonomy" id="1513592"/>
    <lineage>
        <taxon>Bacteria</taxon>
        <taxon>Pseudomonadati</taxon>
        <taxon>Pseudomonadota</taxon>
        <taxon>Gammaproteobacteria</taxon>
        <taxon>Alteromonadales</taxon>
        <taxon>Colwelliaceae</taxon>
        <taxon>Colwellia</taxon>
    </lineage>
</organism>
<protein>
    <recommendedName>
        <fullName evidence="8">Abasic site processing protein</fullName>
        <ecNumber evidence="8">3.4.-.-</ecNumber>
    </recommendedName>
</protein>
<keyword evidence="6" id="KW-0238">DNA-binding</keyword>
<dbReference type="Pfam" id="PF02586">
    <property type="entry name" value="SRAP"/>
    <property type="match status" value="1"/>
</dbReference>
<evidence type="ECO:0000256" key="7">
    <source>
        <dbReference type="ARBA" id="ARBA00023239"/>
    </source>
</evidence>
<name>A0ABQ0MUQ2_9GAMM</name>
<comment type="similarity">
    <text evidence="1 8">Belongs to the SOS response-associated peptidase family.</text>
</comment>
<reference evidence="9 10" key="1">
    <citation type="submission" date="2017-06" db="EMBL/GenBank/DDBJ databases">
        <title>Whole Genome Sequences of Colwellia marinimaniae MTCD1.</title>
        <authorList>
            <person name="Kusumoto H."/>
            <person name="Inoue M."/>
            <person name="Tanikawa K."/>
            <person name="Maeji H."/>
            <person name="Cameron J.H."/>
            <person name="Bartlett D.H."/>
        </authorList>
    </citation>
    <scope>NUCLEOTIDE SEQUENCE [LARGE SCALE GENOMIC DNA]</scope>
    <source>
        <strain evidence="9 10">MTCD1</strain>
    </source>
</reference>
<evidence type="ECO:0000313" key="10">
    <source>
        <dbReference type="Proteomes" id="UP000197068"/>
    </source>
</evidence>
<keyword evidence="3" id="KW-0227">DNA damage</keyword>
<evidence type="ECO:0000256" key="4">
    <source>
        <dbReference type="ARBA" id="ARBA00022801"/>
    </source>
</evidence>
<keyword evidence="5" id="KW-0190">Covalent protein-DNA linkage</keyword>
<keyword evidence="2 8" id="KW-0645">Protease</keyword>
<evidence type="ECO:0000313" key="9">
    <source>
        <dbReference type="EMBL" id="GAW95947.1"/>
    </source>
</evidence>
<evidence type="ECO:0000256" key="6">
    <source>
        <dbReference type="ARBA" id="ARBA00023125"/>
    </source>
</evidence>
<keyword evidence="10" id="KW-1185">Reference proteome</keyword>
<evidence type="ECO:0000256" key="1">
    <source>
        <dbReference type="ARBA" id="ARBA00008136"/>
    </source>
</evidence>
<proteinExistence type="inferred from homology"/>
<evidence type="ECO:0000256" key="5">
    <source>
        <dbReference type="ARBA" id="ARBA00023124"/>
    </source>
</evidence>
<gene>
    <name evidence="9" type="ORF">MTCD1_01553</name>
</gene>
<accession>A0ABQ0MUQ2</accession>
<evidence type="ECO:0000256" key="2">
    <source>
        <dbReference type="ARBA" id="ARBA00022670"/>
    </source>
</evidence>
<comment type="caution">
    <text evidence="9">The sequence shown here is derived from an EMBL/GenBank/DDBJ whole genome shotgun (WGS) entry which is preliminary data.</text>
</comment>
<dbReference type="EC" id="3.4.-.-" evidence="8"/>
<evidence type="ECO:0000256" key="3">
    <source>
        <dbReference type="ARBA" id="ARBA00022763"/>
    </source>
</evidence>
<dbReference type="Proteomes" id="UP000197068">
    <property type="component" value="Unassembled WGS sequence"/>
</dbReference>
<dbReference type="Gene3D" id="3.90.1680.10">
    <property type="entry name" value="SOS response associated peptidase-like"/>
    <property type="match status" value="1"/>
</dbReference>
<dbReference type="PANTHER" id="PTHR13604:SF0">
    <property type="entry name" value="ABASIC SITE PROCESSING PROTEIN HMCES"/>
    <property type="match status" value="1"/>
</dbReference>
<dbReference type="SUPFAM" id="SSF143081">
    <property type="entry name" value="BB1717-like"/>
    <property type="match status" value="1"/>
</dbReference>
<keyword evidence="7" id="KW-0456">Lyase</keyword>
<dbReference type="InterPro" id="IPR036590">
    <property type="entry name" value="SRAP-like"/>
</dbReference>
<evidence type="ECO:0000256" key="8">
    <source>
        <dbReference type="RuleBase" id="RU364100"/>
    </source>
</evidence>
<sequence>MCGRMKIESKHSKIISDFFGCKFSAPANNNLSPGQNVATLISNDANKGENHDSNEQISYQQLDANWGMQPSWSKRLLINAQSETVLTKNTFKVAIKTHRCLIPCSGWYEWRTEGGKKQKYLFSHVNDEPFLMAGIWYLNNSENQSNSQGDKQGNSPEAKRQLLTLTTAPNAKCADYHQRMPVIILPQYRDFWFQAPAEQLVPLFQAIDENYIKVTKA</sequence>
<dbReference type="InterPro" id="IPR003738">
    <property type="entry name" value="SRAP"/>
</dbReference>
<dbReference type="PANTHER" id="PTHR13604">
    <property type="entry name" value="DC12-RELATED"/>
    <property type="match status" value="1"/>
</dbReference>
<dbReference type="EMBL" id="BDQM01000009">
    <property type="protein sequence ID" value="GAW95947.1"/>
    <property type="molecule type" value="Genomic_DNA"/>
</dbReference>
<keyword evidence="4 8" id="KW-0378">Hydrolase</keyword>